<feature type="compositionally biased region" description="Low complexity" evidence="1">
    <location>
        <begin position="50"/>
        <end position="60"/>
    </location>
</feature>
<comment type="caution">
    <text evidence="3">The sequence shown here is derived from an EMBL/GenBank/DDBJ whole genome shotgun (WGS) entry which is preliminary data.</text>
</comment>
<sequence>MARTPDDGSGPLDVDAAFAEIVAHWGDDVTAPERPDDTQRPDPRDDVEDGAAPTDPAAETPADEQTADEQTAPPEPDEDRTPRHRAAEEAGEGTEDRGRLVRPAAPLPPPPREDVPPPEWFATPRQRDDEPAELRALGEERFVPAEPAPLPRDVVGWAAWIAVVGAPLFLLVVALGWKDVPQVMTAITAAVFVAGFATLVIRLPGSRDDDDDDGAVV</sequence>
<protein>
    <submittedName>
        <fullName evidence="3">Uncharacterized protein</fullName>
    </submittedName>
</protein>
<keyword evidence="4" id="KW-1185">Reference proteome</keyword>
<organism evidence="3 4">
    <name type="scientific">Kineococcus mangrovi</name>
    <dbReference type="NCBI Taxonomy" id="1660183"/>
    <lineage>
        <taxon>Bacteria</taxon>
        <taxon>Bacillati</taxon>
        <taxon>Actinomycetota</taxon>
        <taxon>Actinomycetes</taxon>
        <taxon>Kineosporiales</taxon>
        <taxon>Kineosporiaceae</taxon>
        <taxon>Kineococcus</taxon>
    </lineage>
</organism>
<evidence type="ECO:0000313" key="4">
    <source>
        <dbReference type="Proteomes" id="UP001566476"/>
    </source>
</evidence>
<feature type="transmembrane region" description="Helical" evidence="2">
    <location>
        <begin position="183"/>
        <end position="201"/>
    </location>
</feature>
<proteinExistence type="predicted"/>
<name>A0ABV4HWC9_9ACTN</name>
<dbReference type="EMBL" id="JBGGTQ010000001">
    <property type="protein sequence ID" value="MEZ0490730.1"/>
    <property type="molecule type" value="Genomic_DNA"/>
</dbReference>
<reference evidence="3 4" key="1">
    <citation type="submission" date="2024-07" db="EMBL/GenBank/DDBJ databases">
        <authorList>
            <person name="Thanompreechachai J."/>
            <person name="Duangmal K."/>
        </authorList>
    </citation>
    <scope>NUCLEOTIDE SEQUENCE [LARGE SCALE GENOMIC DNA]</scope>
    <source>
        <strain evidence="3 4">TBRC 1896</strain>
    </source>
</reference>
<feature type="compositionally biased region" description="Basic and acidic residues" evidence="1">
    <location>
        <begin position="25"/>
        <end position="44"/>
    </location>
</feature>
<feature type="region of interest" description="Disordered" evidence="1">
    <location>
        <begin position="23"/>
        <end position="125"/>
    </location>
</feature>
<evidence type="ECO:0000313" key="3">
    <source>
        <dbReference type="EMBL" id="MEZ0490730.1"/>
    </source>
</evidence>
<accession>A0ABV4HWC9</accession>
<dbReference type="RefSeq" id="WP_370716779.1">
    <property type="nucleotide sequence ID" value="NZ_JBGGTQ010000001.1"/>
</dbReference>
<gene>
    <name evidence="3" type="ORF">AB2L28_00580</name>
</gene>
<feature type="transmembrane region" description="Helical" evidence="2">
    <location>
        <begin position="154"/>
        <end position="177"/>
    </location>
</feature>
<keyword evidence="2" id="KW-0472">Membrane</keyword>
<dbReference type="Proteomes" id="UP001566476">
    <property type="component" value="Unassembled WGS sequence"/>
</dbReference>
<evidence type="ECO:0000256" key="1">
    <source>
        <dbReference type="SAM" id="MobiDB-lite"/>
    </source>
</evidence>
<keyword evidence="2" id="KW-1133">Transmembrane helix</keyword>
<keyword evidence="2" id="KW-0812">Transmembrane</keyword>
<evidence type="ECO:0000256" key="2">
    <source>
        <dbReference type="SAM" id="Phobius"/>
    </source>
</evidence>
<feature type="compositionally biased region" description="Basic and acidic residues" evidence="1">
    <location>
        <begin position="79"/>
        <end position="99"/>
    </location>
</feature>